<evidence type="ECO:0000313" key="11">
    <source>
        <dbReference type="EMBL" id="KAH6599972.1"/>
    </source>
</evidence>
<evidence type="ECO:0000259" key="10">
    <source>
        <dbReference type="PROSITE" id="PS50192"/>
    </source>
</evidence>
<dbReference type="Proteomes" id="UP001648503">
    <property type="component" value="Unassembled WGS sequence"/>
</dbReference>
<comment type="subcellular location">
    <subcellularLocation>
        <location evidence="1">Golgi apparatus membrane</location>
        <topology evidence="1">Single-pass type IV membrane protein</topology>
    </subcellularLocation>
</comment>
<evidence type="ECO:0000256" key="7">
    <source>
        <dbReference type="ARBA" id="ARBA00023034"/>
    </source>
</evidence>
<dbReference type="InterPro" id="IPR045242">
    <property type="entry name" value="Syntaxin"/>
</dbReference>
<keyword evidence="5" id="KW-0653">Protein transport</keyword>
<keyword evidence="12" id="KW-1185">Reference proteome</keyword>
<keyword evidence="9" id="KW-0472">Membrane</keyword>
<comment type="similarity">
    <text evidence="2">Belongs to the syntaxin family.</text>
</comment>
<keyword evidence="7" id="KW-0333">Golgi apparatus</keyword>
<dbReference type="InterPro" id="IPR000727">
    <property type="entry name" value="T_SNARE_dom"/>
</dbReference>
<keyword evidence="6" id="KW-1133">Transmembrane helix</keyword>
<evidence type="ECO:0000256" key="1">
    <source>
        <dbReference type="ARBA" id="ARBA00004409"/>
    </source>
</evidence>
<dbReference type="SMART" id="SM00397">
    <property type="entry name" value="t_SNARE"/>
    <property type="match status" value="1"/>
</dbReference>
<dbReference type="Gene3D" id="1.20.58.70">
    <property type="match status" value="1"/>
</dbReference>
<keyword evidence="3" id="KW-0813">Transport</keyword>
<sequence>MATRSRTLFFLNFRSSFSRTNQPLFKPDHEGSEHVGLIANEIRHSSDLVVEMSVLPPRWVDIVDEIEEDIGVLRDKLTSLEASYKKHLLPGFDDRIGDEQSIERLTSDVTKIFQQVQLKIKRVHMESRVTNKADAASLSKNIQTSLATKLQDLSLNFRKTQSNYMRKLRGREAAVNPNKFGAMEEDADDEGLDAVFTDAQLAVVVNNERSISEREREINSIAQSILGLAEVFKDLQTMVIDQGTVLDRIDYNVEQTNVHLEDAHKELIKVSHS</sequence>
<gene>
    <name evidence="11" type="ORF">BASA50_002656</name>
</gene>
<keyword evidence="4" id="KW-0812">Transmembrane</keyword>
<comment type="caution">
    <text evidence="11">The sequence shown here is derived from an EMBL/GenBank/DDBJ whole genome shotgun (WGS) entry which is preliminary data.</text>
</comment>
<feature type="domain" description="T-SNARE coiled-coil homology" evidence="10">
    <location>
        <begin position="208"/>
        <end position="270"/>
    </location>
</feature>
<dbReference type="PANTHER" id="PTHR19957">
    <property type="entry name" value="SYNTAXIN"/>
    <property type="match status" value="1"/>
</dbReference>
<keyword evidence="8" id="KW-0175">Coiled coil</keyword>
<dbReference type="CDD" id="cd15845">
    <property type="entry name" value="SNARE_syntaxin16"/>
    <property type="match status" value="1"/>
</dbReference>
<dbReference type="PANTHER" id="PTHR19957:SF83">
    <property type="entry name" value="SYNTAXIN-16"/>
    <property type="match status" value="1"/>
</dbReference>
<evidence type="ECO:0000256" key="5">
    <source>
        <dbReference type="ARBA" id="ARBA00022927"/>
    </source>
</evidence>
<evidence type="ECO:0000256" key="8">
    <source>
        <dbReference type="ARBA" id="ARBA00023054"/>
    </source>
</evidence>
<organism evidence="11 12">
    <name type="scientific">Batrachochytrium salamandrivorans</name>
    <dbReference type="NCBI Taxonomy" id="1357716"/>
    <lineage>
        <taxon>Eukaryota</taxon>
        <taxon>Fungi</taxon>
        <taxon>Fungi incertae sedis</taxon>
        <taxon>Chytridiomycota</taxon>
        <taxon>Chytridiomycota incertae sedis</taxon>
        <taxon>Chytridiomycetes</taxon>
        <taxon>Rhizophydiales</taxon>
        <taxon>Rhizophydiales incertae sedis</taxon>
        <taxon>Batrachochytrium</taxon>
    </lineage>
</organism>
<protein>
    <recommendedName>
        <fullName evidence="10">t-SNARE coiled-coil homology domain-containing protein</fullName>
    </recommendedName>
</protein>
<accession>A0ABQ8FKQ7</accession>
<proteinExistence type="inferred from homology"/>
<evidence type="ECO:0000313" key="12">
    <source>
        <dbReference type="Proteomes" id="UP001648503"/>
    </source>
</evidence>
<evidence type="ECO:0000256" key="3">
    <source>
        <dbReference type="ARBA" id="ARBA00022448"/>
    </source>
</evidence>
<evidence type="ECO:0000256" key="6">
    <source>
        <dbReference type="ARBA" id="ARBA00022989"/>
    </source>
</evidence>
<dbReference type="EMBL" id="JAFCIX010000053">
    <property type="protein sequence ID" value="KAH6599972.1"/>
    <property type="molecule type" value="Genomic_DNA"/>
</dbReference>
<dbReference type="SUPFAM" id="SSF47661">
    <property type="entry name" value="t-snare proteins"/>
    <property type="match status" value="1"/>
</dbReference>
<dbReference type="PROSITE" id="PS50192">
    <property type="entry name" value="T_SNARE"/>
    <property type="match status" value="1"/>
</dbReference>
<dbReference type="Pfam" id="PF05739">
    <property type="entry name" value="SNARE"/>
    <property type="match status" value="1"/>
</dbReference>
<evidence type="ECO:0000256" key="4">
    <source>
        <dbReference type="ARBA" id="ARBA00022692"/>
    </source>
</evidence>
<evidence type="ECO:0000256" key="2">
    <source>
        <dbReference type="ARBA" id="ARBA00009063"/>
    </source>
</evidence>
<dbReference type="InterPro" id="IPR010989">
    <property type="entry name" value="SNARE"/>
</dbReference>
<name>A0ABQ8FKQ7_9FUNG</name>
<reference evidence="11 12" key="1">
    <citation type="submission" date="2021-02" db="EMBL/GenBank/DDBJ databases">
        <title>Variation within the Batrachochytrium salamandrivorans European outbreak.</title>
        <authorList>
            <person name="Kelly M."/>
            <person name="Pasmans F."/>
            <person name="Shea T.P."/>
            <person name="Munoz J.F."/>
            <person name="Carranza S."/>
            <person name="Cuomo C.A."/>
            <person name="Martel A."/>
        </authorList>
    </citation>
    <scope>NUCLEOTIDE SEQUENCE [LARGE SCALE GENOMIC DNA]</scope>
    <source>
        <strain evidence="11 12">AMFP18/2</strain>
    </source>
</reference>
<evidence type="ECO:0000256" key="9">
    <source>
        <dbReference type="ARBA" id="ARBA00023136"/>
    </source>
</evidence>